<organism evidence="1 2">
    <name type="scientific">Flavobacterium frigoris (strain PS1)</name>
    <dbReference type="NCBI Taxonomy" id="1086011"/>
    <lineage>
        <taxon>Bacteria</taxon>
        <taxon>Pseudomonadati</taxon>
        <taxon>Bacteroidota</taxon>
        <taxon>Flavobacteriia</taxon>
        <taxon>Flavobacteriales</taxon>
        <taxon>Flavobacteriaceae</taxon>
        <taxon>Flavobacterium</taxon>
    </lineage>
</organism>
<gene>
    <name evidence="1" type="ORF">HJ01_00345</name>
</gene>
<sequence>MNIFLLLFSSRKKVKITFLAQNHIYYDYLATYVISPIVEMTNDSKVF</sequence>
<dbReference type="Proteomes" id="UP000005566">
    <property type="component" value="Unassembled WGS sequence"/>
</dbReference>
<accession>H7FMN8</accession>
<comment type="caution">
    <text evidence="1">The sequence shown here is derived from an EMBL/GenBank/DDBJ whole genome shotgun (WGS) entry which is preliminary data.</text>
</comment>
<evidence type="ECO:0000313" key="1">
    <source>
        <dbReference type="EMBL" id="EIA10250.1"/>
    </source>
</evidence>
<reference evidence="1 2" key="1">
    <citation type="journal article" date="2014" name="Acta Crystallogr. D">
        <title>Structure-based characterization and antifreeze properties of a hyperactive ice-binding protein from the Antarctic bacterium Flavobacterium frigoris PS1.</title>
        <authorList>
            <person name="Do H."/>
            <person name="Kim S.J."/>
            <person name="Kim H.J."/>
            <person name="Lee J.H."/>
        </authorList>
    </citation>
    <scope>NUCLEOTIDE SEQUENCE [LARGE SCALE GENOMIC DNA]</scope>
    <source>
        <strain evidence="1 2">PS1</strain>
    </source>
</reference>
<protein>
    <submittedName>
        <fullName evidence="1">Uncharacterized protein</fullName>
    </submittedName>
</protein>
<keyword evidence="2" id="KW-1185">Reference proteome</keyword>
<dbReference type="AlphaFoldDB" id="H7FMN8"/>
<dbReference type="EMBL" id="AHKF01000008">
    <property type="protein sequence ID" value="EIA10250.1"/>
    <property type="molecule type" value="Genomic_DNA"/>
</dbReference>
<evidence type="ECO:0000313" key="2">
    <source>
        <dbReference type="Proteomes" id="UP000005566"/>
    </source>
</evidence>
<name>H7FMN8_FLAFP</name>
<proteinExistence type="predicted"/>